<name>A0A517TXY4_9BACT</name>
<keyword evidence="1" id="KW-0472">Membrane</keyword>
<keyword evidence="1" id="KW-0812">Transmembrane</keyword>
<evidence type="ECO:0000313" key="2">
    <source>
        <dbReference type="EMBL" id="QDT73219.1"/>
    </source>
</evidence>
<evidence type="ECO:0008006" key="4">
    <source>
        <dbReference type="Google" id="ProtNLM"/>
    </source>
</evidence>
<accession>A0A517TXY4</accession>
<dbReference type="RefSeq" id="WP_145432758.1">
    <property type="nucleotide sequence ID" value="NZ_CP036339.1"/>
</dbReference>
<proteinExistence type="predicted"/>
<dbReference type="AlphaFoldDB" id="A0A517TXY4"/>
<dbReference type="KEGG" id="llh:I41_24080"/>
<organism evidence="2 3">
    <name type="scientific">Lacipirellula limnantheis</name>
    <dbReference type="NCBI Taxonomy" id="2528024"/>
    <lineage>
        <taxon>Bacteria</taxon>
        <taxon>Pseudomonadati</taxon>
        <taxon>Planctomycetota</taxon>
        <taxon>Planctomycetia</taxon>
        <taxon>Pirellulales</taxon>
        <taxon>Lacipirellulaceae</taxon>
        <taxon>Lacipirellula</taxon>
    </lineage>
</organism>
<feature type="transmembrane region" description="Helical" evidence="1">
    <location>
        <begin position="68"/>
        <end position="89"/>
    </location>
</feature>
<keyword evidence="3" id="KW-1185">Reference proteome</keyword>
<evidence type="ECO:0000313" key="3">
    <source>
        <dbReference type="Proteomes" id="UP000317909"/>
    </source>
</evidence>
<gene>
    <name evidence="2" type="ORF">I41_24080</name>
</gene>
<protein>
    <recommendedName>
        <fullName evidence="4">DNA methyltransferase</fullName>
    </recommendedName>
</protein>
<dbReference type="Proteomes" id="UP000317909">
    <property type="component" value="Chromosome"/>
</dbReference>
<sequence length="97" mass="9171">MEQLLPLIMQVIGGALGGNGAAAALKNINISKVVATIVGILGGVGGGQLADYAGLIEKVLGAGTGGEIAGNGGAAAIGGALLTAIIGFIKKSMDKGA</sequence>
<reference evidence="2 3" key="1">
    <citation type="submission" date="2019-02" db="EMBL/GenBank/DDBJ databases">
        <title>Deep-cultivation of Planctomycetes and their phenomic and genomic characterization uncovers novel biology.</title>
        <authorList>
            <person name="Wiegand S."/>
            <person name="Jogler M."/>
            <person name="Boedeker C."/>
            <person name="Pinto D."/>
            <person name="Vollmers J."/>
            <person name="Rivas-Marin E."/>
            <person name="Kohn T."/>
            <person name="Peeters S.H."/>
            <person name="Heuer A."/>
            <person name="Rast P."/>
            <person name="Oberbeckmann S."/>
            <person name="Bunk B."/>
            <person name="Jeske O."/>
            <person name="Meyerdierks A."/>
            <person name="Storesund J.E."/>
            <person name="Kallscheuer N."/>
            <person name="Luecker S."/>
            <person name="Lage O.M."/>
            <person name="Pohl T."/>
            <person name="Merkel B.J."/>
            <person name="Hornburger P."/>
            <person name="Mueller R.-W."/>
            <person name="Bruemmer F."/>
            <person name="Labrenz M."/>
            <person name="Spormann A.M."/>
            <person name="Op den Camp H."/>
            <person name="Overmann J."/>
            <person name="Amann R."/>
            <person name="Jetten M.S.M."/>
            <person name="Mascher T."/>
            <person name="Medema M.H."/>
            <person name="Devos D.P."/>
            <person name="Kaster A.-K."/>
            <person name="Ovreas L."/>
            <person name="Rohde M."/>
            <person name="Galperin M.Y."/>
            <person name="Jogler C."/>
        </authorList>
    </citation>
    <scope>NUCLEOTIDE SEQUENCE [LARGE SCALE GENOMIC DNA]</scope>
    <source>
        <strain evidence="2 3">I41</strain>
    </source>
</reference>
<keyword evidence="1" id="KW-1133">Transmembrane helix</keyword>
<evidence type="ECO:0000256" key="1">
    <source>
        <dbReference type="SAM" id="Phobius"/>
    </source>
</evidence>
<dbReference type="EMBL" id="CP036339">
    <property type="protein sequence ID" value="QDT73219.1"/>
    <property type="molecule type" value="Genomic_DNA"/>
</dbReference>